<dbReference type="AlphaFoldDB" id="A0A1R2AKL0"/>
<comment type="caution">
    <text evidence="2">The sequence shown here is derived from an EMBL/GenBank/DDBJ whole genome shotgun (WGS) entry which is preliminary data.</text>
</comment>
<keyword evidence="3" id="KW-1185">Reference proteome</keyword>
<accession>A0A1R2AKL0</accession>
<proteinExistence type="predicted"/>
<evidence type="ECO:0000313" key="2">
    <source>
        <dbReference type="EMBL" id="OMJ65062.1"/>
    </source>
</evidence>
<reference evidence="2 3" key="1">
    <citation type="submission" date="2016-11" db="EMBL/GenBank/DDBJ databases">
        <title>The macronuclear genome of Stentor coeruleus: a giant cell with tiny introns.</title>
        <authorList>
            <person name="Slabodnick M."/>
            <person name="Ruby J.G."/>
            <person name="Reiff S.B."/>
            <person name="Swart E.C."/>
            <person name="Gosai S."/>
            <person name="Prabakaran S."/>
            <person name="Witkowska E."/>
            <person name="Larue G.E."/>
            <person name="Fisher S."/>
            <person name="Freeman R.M."/>
            <person name="Gunawardena J."/>
            <person name="Chu W."/>
            <person name="Stover N.A."/>
            <person name="Gregory B.D."/>
            <person name="Nowacki M."/>
            <person name="Derisi J."/>
            <person name="Roy S.W."/>
            <person name="Marshall W.F."/>
            <person name="Sood P."/>
        </authorList>
    </citation>
    <scope>NUCLEOTIDE SEQUENCE [LARGE SCALE GENOMIC DNA]</scope>
    <source>
        <strain evidence="2">WM001</strain>
    </source>
</reference>
<dbReference type="EMBL" id="MPUH01002506">
    <property type="protein sequence ID" value="OMJ65062.1"/>
    <property type="molecule type" value="Genomic_DNA"/>
</dbReference>
<name>A0A1R2AKL0_9CILI</name>
<gene>
    <name evidence="2" type="ORF">SteCoe_39506</name>
</gene>
<evidence type="ECO:0000313" key="3">
    <source>
        <dbReference type="Proteomes" id="UP000187209"/>
    </source>
</evidence>
<sequence length="372" mass="42798">MKISRSSDKDWNKDLKTQEEIRKTTIQAPKEQNNLSFREEMGQNAEAVYEYLSGRYSGGVGSWLNYMSNTPRDEMYAFVSVKSVIDIGIKVMEILAKYRLDEGYELLNEIEKEHKVTSVVRIDQLMKRGLVVRLDGQIKQLTTVKRLVSGFVDDLAEAIVIKGLNEYKRDYSFMLWAEEALEIQHKTCSYCRDVIRLCMIKNGLCEPEGLTISLSGVYEDNKGHAVYENLQKPILYPSLLCEIIPKVIPEQVNEDDTASESERCLESGDESLNKPRRCMGTEKAKSKRKEKTRKPFTKLRDLTPTVSTCRAWLKPNVAGSRKRNEGLKGNKFVNWVVHKKVEQGYEIYYKYPWKADKADKVVLGERGFSRSC</sequence>
<organism evidence="2 3">
    <name type="scientific">Stentor coeruleus</name>
    <dbReference type="NCBI Taxonomy" id="5963"/>
    <lineage>
        <taxon>Eukaryota</taxon>
        <taxon>Sar</taxon>
        <taxon>Alveolata</taxon>
        <taxon>Ciliophora</taxon>
        <taxon>Postciliodesmatophora</taxon>
        <taxon>Heterotrichea</taxon>
        <taxon>Heterotrichida</taxon>
        <taxon>Stentoridae</taxon>
        <taxon>Stentor</taxon>
    </lineage>
</organism>
<feature type="region of interest" description="Disordered" evidence="1">
    <location>
        <begin position="252"/>
        <end position="293"/>
    </location>
</feature>
<protein>
    <submittedName>
        <fullName evidence="2">Uncharacterized protein</fullName>
    </submittedName>
</protein>
<dbReference type="Proteomes" id="UP000187209">
    <property type="component" value="Unassembled WGS sequence"/>
</dbReference>
<evidence type="ECO:0000256" key="1">
    <source>
        <dbReference type="SAM" id="MobiDB-lite"/>
    </source>
</evidence>